<dbReference type="GO" id="GO:0033108">
    <property type="term" value="P:mitochondrial respiratory chain complex assembly"/>
    <property type="evidence" value="ECO:0007669"/>
    <property type="project" value="TreeGrafter"/>
</dbReference>
<comment type="caution">
    <text evidence="6">The sequence shown here is derived from an EMBL/GenBank/DDBJ whole genome shotgun (WGS) entry which is preliminary data.</text>
</comment>
<comment type="function">
    <text evidence="1">Required for the assembly of cytochrome c oxidase.</text>
</comment>
<protein>
    <submittedName>
        <fullName evidence="6">Mitochondrial copper homeostasis protein</fullName>
    </submittedName>
</protein>
<keyword evidence="3" id="KW-0496">Mitochondrion</keyword>
<dbReference type="GO" id="GO:0005758">
    <property type="term" value="C:mitochondrial intermembrane space"/>
    <property type="evidence" value="ECO:0007669"/>
    <property type="project" value="UniProtKB-SubCell"/>
</dbReference>
<evidence type="ECO:0000256" key="4">
    <source>
        <dbReference type="ARBA" id="ARBA00023157"/>
    </source>
</evidence>
<dbReference type="SUPFAM" id="SSF47072">
    <property type="entry name" value="Cysteine alpha-hairpin motif"/>
    <property type="match status" value="1"/>
</dbReference>
<dbReference type="Gene3D" id="1.10.287.1130">
    <property type="entry name" value="CytochromE C oxidase copper chaperone"/>
    <property type="match status" value="1"/>
</dbReference>
<keyword evidence="7" id="KW-1185">Reference proteome</keyword>
<evidence type="ECO:0000256" key="2">
    <source>
        <dbReference type="ARBA" id="ARBA00004569"/>
    </source>
</evidence>
<dbReference type="PANTHER" id="PTHR46811:SF1">
    <property type="entry name" value="COILED-COIL-HELIX-COILED-COIL-HELIX DOMAIN-CONTAINING PROTEIN 7"/>
    <property type="match status" value="1"/>
</dbReference>
<dbReference type="AlphaFoldDB" id="A0A9P6PSV8"/>
<gene>
    <name evidence="6" type="primary">COX23</name>
    <name evidence="6" type="ORF">DFQ27_007799</name>
</gene>
<comment type="subcellular location">
    <subcellularLocation>
        <location evidence="2">Mitochondrion intermembrane space</location>
    </subcellularLocation>
</comment>
<name>A0A9P6PSV8_9FUNG</name>
<proteinExistence type="predicted"/>
<keyword evidence="4" id="KW-1015">Disulfide bond</keyword>
<feature type="compositionally biased region" description="Polar residues" evidence="5">
    <location>
        <begin position="1"/>
        <end position="23"/>
    </location>
</feature>
<reference evidence="6" key="1">
    <citation type="journal article" date="2020" name="Fungal Divers.">
        <title>Resolving the Mortierellaceae phylogeny through synthesis of multi-gene phylogenetics and phylogenomics.</title>
        <authorList>
            <person name="Vandepol N."/>
            <person name="Liber J."/>
            <person name="Desiro A."/>
            <person name="Na H."/>
            <person name="Kennedy M."/>
            <person name="Barry K."/>
            <person name="Grigoriev I.V."/>
            <person name="Miller A.N."/>
            <person name="O'Donnell K."/>
            <person name="Stajich J.E."/>
            <person name="Bonito G."/>
        </authorList>
    </citation>
    <scope>NUCLEOTIDE SEQUENCE</scope>
    <source>
        <strain evidence="6">BC1065</strain>
    </source>
</reference>
<sequence>MAATSADSTQSGPQTDENPSLTSRQRHERHVPLRVSENELKQFNKEYTAKSQSQFMDPCAAQTKASYKCLSDHNFDKRKCTQFFKDYSDCKKKWLASLREQRRKKNLGIVDDDDEQ</sequence>
<evidence type="ECO:0000313" key="6">
    <source>
        <dbReference type="EMBL" id="KAG0252879.1"/>
    </source>
</evidence>
<organism evidence="6 7">
    <name type="scientific">Actinomortierella ambigua</name>
    <dbReference type="NCBI Taxonomy" id="1343610"/>
    <lineage>
        <taxon>Eukaryota</taxon>
        <taxon>Fungi</taxon>
        <taxon>Fungi incertae sedis</taxon>
        <taxon>Mucoromycota</taxon>
        <taxon>Mortierellomycotina</taxon>
        <taxon>Mortierellomycetes</taxon>
        <taxon>Mortierellales</taxon>
        <taxon>Mortierellaceae</taxon>
        <taxon>Actinomortierella</taxon>
    </lineage>
</organism>
<dbReference type="Proteomes" id="UP000807716">
    <property type="component" value="Unassembled WGS sequence"/>
</dbReference>
<evidence type="ECO:0000313" key="7">
    <source>
        <dbReference type="Proteomes" id="UP000807716"/>
    </source>
</evidence>
<feature type="region of interest" description="Disordered" evidence="5">
    <location>
        <begin position="1"/>
        <end position="34"/>
    </location>
</feature>
<evidence type="ECO:0000256" key="1">
    <source>
        <dbReference type="ARBA" id="ARBA00003875"/>
    </source>
</evidence>
<evidence type="ECO:0000256" key="5">
    <source>
        <dbReference type="SAM" id="MobiDB-lite"/>
    </source>
</evidence>
<dbReference type="InterPro" id="IPR009069">
    <property type="entry name" value="Cys_alpha_HP_mot_SF"/>
</dbReference>
<accession>A0A9P6PSV8</accession>
<dbReference type="InterPro" id="IPR051040">
    <property type="entry name" value="COX23"/>
</dbReference>
<dbReference type="PANTHER" id="PTHR46811">
    <property type="entry name" value="COILED-COIL-HELIX-COILED-COIL-HELIX DOMAIN-CONTAINING PROTEIN 7"/>
    <property type="match status" value="1"/>
</dbReference>
<dbReference type="PROSITE" id="PS51808">
    <property type="entry name" value="CHCH"/>
    <property type="match status" value="1"/>
</dbReference>
<dbReference type="OrthoDB" id="9971592at2759"/>
<dbReference type="EMBL" id="JAAAJB010000625">
    <property type="protein sequence ID" value="KAG0252879.1"/>
    <property type="molecule type" value="Genomic_DNA"/>
</dbReference>
<evidence type="ECO:0000256" key="3">
    <source>
        <dbReference type="ARBA" id="ARBA00023128"/>
    </source>
</evidence>